<accession>A0A672UV22</accession>
<dbReference type="InterPro" id="IPR027995">
    <property type="entry name" value="Galactosyl_T_N"/>
</dbReference>
<dbReference type="UniPathway" id="UPA00378"/>
<feature type="region of interest" description="Disordered" evidence="4">
    <location>
        <begin position="313"/>
        <end position="347"/>
    </location>
</feature>
<dbReference type="SUPFAM" id="SSF53448">
    <property type="entry name" value="Nucleotide-diphospho-sugar transferases"/>
    <property type="match status" value="1"/>
</dbReference>
<dbReference type="GO" id="GO:0008378">
    <property type="term" value="F:galactosyltransferase activity"/>
    <property type="evidence" value="ECO:0007669"/>
    <property type="project" value="TreeGrafter"/>
</dbReference>
<keyword evidence="3" id="KW-0735">Signal-anchor</keyword>
<keyword evidence="3" id="KW-0328">Glycosyltransferase</keyword>
<keyword evidence="3" id="KW-0325">Glycoprotein</keyword>
<dbReference type="Ensembl" id="ENSSHBT00005022846.1">
    <property type="protein sequence ID" value="ENSSHBP00005019123.1"/>
    <property type="gene ID" value="ENSSHBG00005016426.1"/>
</dbReference>
<dbReference type="InterPro" id="IPR003859">
    <property type="entry name" value="Galactosyl_T"/>
</dbReference>
<comment type="subcellular location">
    <subcellularLocation>
        <location evidence="2">Endomembrane system</location>
        <topology evidence="2">Single-pass membrane protein</topology>
    </subcellularLocation>
    <subcellularLocation>
        <location evidence="3">Golgi apparatus membrane</location>
        <topology evidence="3">Single-pass type II membrane protein</topology>
    </subcellularLocation>
</comment>
<comment type="similarity">
    <text evidence="3">Belongs to the glycosyltransferase 7 family.</text>
</comment>
<feature type="compositionally biased region" description="Low complexity" evidence="4">
    <location>
        <begin position="100"/>
        <end position="114"/>
    </location>
</feature>
<evidence type="ECO:0000256" key="4">
    <source>
        <dbReference type="SAM" id="MobiDB-lite"/>
    </source>
</evidence>
<dbReference type="InParanoid" id="A0A672UV22"/>
<dbReference type="Pfam" id="PF13733">
    <property type="entry name" value="Glyco_transf_7N"/>
    <property type="match status" value="1"/>
</dbReference>
<feature type="domain" description="Galactosyltransferase N-terminal" evidence="5">
    <location>
        <begin position="241"/>
        <end position="288"/>
    </location>
</feature>
<keyword evidence="3" id="KW-0464">Manganese</keyword>
<sequence length="347" mass="36003">MGERKNRFLWEENGTGGGKNRPLWGKSRGPGERTGPSGERAGCPGEERAPWEGNWPLWGENGPPRRENRTHRGRTTPPPGAEQDPAGGRTGSAGKELAEPARPAALGPLPRFRAVGMAPGLPPLNPPLPSTPPRSGAADGDLQPGANAGADPGQEPGGAGGRPVPTARLRAPVPHGRHHPAPQPGDPPGPPPLLPAPLPAAPAAPVRHLRGAPGETRAGGDTGGGVHWLHSAVTGPVSPPQAGNSTFNRAKLLNVGVKEALKDEEWDCLFLHDVDLIPENDHNLYTCDPWNPKHVSVAMNKFGYRWVMEAEGKPGATGSSGSAPCPPAACRTPSTSGGSQRSPLTST</sequence>
<organism evidence="6 7">
    <name type="scientific">Strigops habroptila</name>
    <name type="common">Kakapo</name>
    <dbReference type="NCBI Taxonomy" id="2489341"/>
    <lineage>
        <taxon>Eukaryota</taxon>
        <taxon>Metazoa</taxon>
        <taxon>Chordata</taxon>
        <taxon>Craniata</taxon>
        <taxon>Vertebrata</taxon>
        <taxon>Euteleostomi</taxon>
        <taxon>Archelosauria</taxon>
        <taxon>Archosauria</taxon>
        <taxon>Dinosauria</taxon>
        <taxon>Saurischia</taxon>
        <taxon>Theropoda</taxon>
        <taxon>Coelurosauria</taxon>
        <taxon>Aves</taxon>
        <taxon>Neognathae</taxon>
        <taxon>Neoaves</taxon>
        <taxon>Telluraves</taxon>
        <taxon>Australaves</taxon>
        <taxon>Psittaciformes</taxon>
        <taxon>Psittacidae</taxon>
        <taxon>Strigops</taxon>
    </lineage>
</organism>
<comment type="function">
    <text evidence="3">Responsible for the synthesis of complex-type N-linked oligosaccharides in many glycoproteins as well as the carbohydrate moieties of glycolipids.</text>
</comment>
<dbReference type="GO" id="GO:0000139">
    <property type="term" value="C:Golgi membrane"/>
    <property type="evidence" value="ECO:0007669"/>
    <property type="project" value="UniProtKB-SubCell"/>
</dbReference>
<dbReference type="GO" id="GO:0046872">
    <property type="term" value="F:metal ion binding"/>
    <property type="evidence" value="ECO:0007669"/>
    <property type="project" value="UniProtKB-UniRule"/>
</dbReference>
<keyword evidence="7" id="KW-1185">Reference proteome</keyword>
<evidence type="ECO:0000256" key="1">
    <source>
        <dbReference type="ARBA" id="ARBA00023034"/>
    </source>
</evidence>
<gene>
    <name evidence="6" type="primary">B4GALT3</name>
</gene>
<reference evidence="6" key="2">
    <citation type="submission" date="2025-09" db="UniProtKB">
        <authorList>
            <consortium name="Ensembl"/>
        </authorList>
    </citation>
    <scope>IDENTIFICATION</scope>
</reference>
<evidence type="ECO:0000313" key="7">
    <source>
        <dbReference type="Proteomes" id="UP000472266"/>
    </source>
</evidence>
<keyword evidence="3" id="KW-0808">Transferase</keyword>
<comment type="cofactor">
    <cofactor evidence="3">
        <name>Mn(2+)</name>
        <dbReference type="ChEBI" id="CHEBI:29035"/>
    </cofactor>
</comment>
<evidence type="ECO:0000259" key="5">
    <source>
        <dbReference type="Pfam" id="PF13733"/>
    </source>
</evidence>
<dbReference type="GO" id="GO:0005975">
    <property type="term" value="P:carbohydrate metabolic process"/>
    <property type="evidence" value="ECO:0007669"/>
    <property type="project" value="InterPro"/>
</dbReference>
<feature type="region of interest" description="Disordered" evidence="4">
    <location>
        <begin position="1"/>
        <end position="245"/>
    </location>
</feature>
<dbReference type="Proteomes" id="UP000472266">
    <property type="component" value="Unplaced"/>
</dbReference>
<dbReference type="OMA" id="FLWEENG"/>
<name>A0A672UV22_STRHB</name>
<dbReference type="Gene3D" id="3.90.550.10">
    <property type="entry name" value="Spore Coat Polysaccharide Biosynthesis Protein SpsA, Chain A"/>
    <property type="match status" value="1"/>
</dbReference>
<dbReference type="EC" id="2.4.1.-" evidence="3"/>
<keyword evidence="3" id="KW-0812">Transmembrane</keyword>
<dbReference type="GO" id="GO:0032580">
    <property type="term" value="C:Golgi cisterna membrane"/>
    <property type="evidence" value="ECO:0007669"/>
    <property type="project" value="UniProtKB-UniRule"/>
</dbReference>
<proteinExistence type="inferred from homology"/>
<dbReference type="GeneTree" id="ENSGT00940000158549"/>
<feature type="compositionally biased region" description="Pro residues" evidence="4">
    <location>
        <begin position="181"/>
        <end position="202"/>
    </location>
</feature>
<keyword evidence="1 3" id="KW-0333">Golgi apparatus</keyword>
<feature type="compositionally biased region" description="Basic and acidic residues" evidence="4">
    <location>
        <begin position="1"/>
        <end position="10"/>
    </location>
</feature>
<feature type="compositionally biased region" description="Pro residues" evidence="4">
    <location>
        <begin position="120"/>
        <end position="132"/>
    </location>
</feature>
<dbReference type="PANTHER" id="PTHR19300">
    <property type="entry name" value="BETA-1,4-GALACTOSYLTRANSFERASE"/>
    <property type="match status" value="1"/>
</dbReference>
<reference evidence="6" key="1">
    <citation type="submission" date="2025-08" db="UniProtKB">
        <authorList>
            <consortium name="Ensembl"/>
        </authorList>
    </citation>
    <scope>IDENTIFICATION</scope>
</reference>
<dbReference type="InterPro" id="IPR029044">
    <property type="entry name" value="Nucleotide-diphossugar_trans"/>
</dbReference>
<dbReference type="PRINTS" id="PR02050">
    <property type="entry name" value="B14GALTRFASE"/>
</dbReference>
<comment type="pathway">
    <text evidence="3">Protein modification; protein glycosylation.</text>
</comment>
<evidence type="ECO:0000256" key="3">
    <source>
        <dbReference type="RuleBase" id="RU368121"/>
    </source>
</evidence>
<dbReference type="GO" id="GO:0006682">
    <property type="term" value="P:galactosylceramide biosynthetic process"/>
    <property type="evidence" value="ECO:0007669"/>
    <property type="project" value="TreeGrafter"/>
</dbReference>
<keyword evidence="3" id="KW-0479">Metal-binding</keyword>
<evidence type="ECO:0000313" key="6">
    <source>
        <dbReference type="Ensembl" id="ENSSHBP00005019123.1"/>
    </source>
</evidence>
<feature type="compositionally biased region" description="Polar residues" evidence="4">
    <location>
        <begin position="332"/>
        <end position="347"/>
    </location>
</feature>
<evidence type="ECO:0000256" key="2">
    <source>
        <dbReference type="ARBA" id="ARBA00037847"/>
    </source>
</evidence>
<protein>
    <recommendedName>
        <fullName evidence="3">Beta-1,4-galactosyltransferase</fullName>
        <shortName evidence="3">Beta-1,4-GalTase</shortName>
        <ecNumber evidence="3">2.4.1.-</ecNumber>
    </recommendedName>
</protein>
<dbReference type="PANTHER" id="PTHR19300:SF33">
    <property type="entry name" value="BETA-1,4-GALACTOSYLTRANSFERASE 3"/>
    <property type="match status" value="1"/>
</dbReference>
<dbReference type="AlphaFoldDB" id="A0A672UV22"/>